<gene>
    <name evidence="3" type="ORF">HAND00432_LOCUS8755</name>
</gene>
<dbReference type="EMBL" id="HBFX01014602">
    <property type="protein sequence ID" value="CAD8954218.1"/>
    <property type="molecule type" value="Transcribed_RNA"/>
</dbReference>
<protein>
    <recommendedName>
        <fullName evidence="2">Chalcone isomerase domain-containing protein</fullName>
    </recommendedName>
</protein>
<reference evidence="3" key="1">
    <citation type="submission" date="2021-01" db="EMBL/GenBank/DDBJ databases">
        <authorList>
            <person name="Corre E."/>
            <person name="Pelletier E."/>
            <person name="Niang G."/>
            <person name="Scheremetjew M."/>
            <person name="Finn R."/>
            <person name="Kale V."/>
            <person name="Holt S."/>
            <person name="Cochrane G."/>
            <person name="Meng A."/>
            <person name="Brown T."/>
            <person name="Cohen L."/>
        </authorList>
    </citation>
    <scope>NUCLEOTIDE SEQUENCE</scope>
    <source>
        <strain evidence="3">CCMP644</strain>
    </source>
</reference>
<dbReference type="PANTHER" id="PTHR47698">
    <property type="entry name" value="FATTY-ACID-BINDING PROTEIN 3, CHLOROPLASTIC"/>
    <property type="match status" value="1"/>
</dbReference>
<proteinExistence type="predicted"/>
<name>A0A6U4UE85_HEMAN</name>
<dbReference type="Gene3D" id="1.10.890.20">
    <property type="match status" value="1"/>
</dbReference>
<feature type="domain" description="Chalcone isomerase" evidence="2">
    <location>
        <begin position="90"/>
        <end position="251"/>
    </location>
</feature>
<keyword evidence="1" id="KW-1133">Transmembrane helix</keyword>
<sequence>MCGCLLWRDTSPDSCRILLRKRGFQARVDRFSAGVGRFARLQDTMKLSISLLCVLVTAACTGTSALAFDKSGNALEPASSTAYPLVFQGHELAGTAIRVKKIAFVPIQVYAVGLYVDPKSLGELKAWKARSHSDLSKDSALFRALLKDNKLTKTLRLVMVRTVTGEQMGSAISEAVESRLPHNQDGECKQAFAGLKGMFSAPSLKTGTEILFRWSPGGKLGVTMDGKDAGLLSSEALAASLFDVFLGEKAVVERAALIERLPDLLAG</sequence>
<evidence type="ECO:0000313" key="3">
    <source>
        <dbReference type="EMBL" id="CAD8954218.1"/>
    </source>
</evidence>
<dbReference type="InterPro" id="IPR016088">
    <property type="entry name" value="Chalcone_isomerase_3-sand"/>
</dbReference>
<dbReference type="GO" id="GO:0016872">
    <property type="term" value="F:intramolecular lyase activity"/>
    <property type="evidence" value="ECO:0007669"/>
    <property type="project" value="InterPro"/>
</dbReference>
<keyword evidence="1" id="KW-0812">Transmembrane</keyword>
<dbReference type="InterPro" id="IPR016087">
    <property type="entry name" value="Chalcone_isomerase"/>
</dbReference>
<dbReference type="InterPro" id="IPR016089">
    <property type="entry name" value="Chalcone_isomerase_bundle_sf"/>
</dbReference>
<organism evidence="3">
    <name type="scientific">Hemiselmis andersenii</name>
    <name type="common">Cryptophyte alga</name>
    <dbReference type="NCBI Taxonomy" id="464988"/>
    <lineage>
        <taxon>Eukaryota</taxon>
        <taxon>Cryptophyceae</taxon>
        <taxon>Cryptomonadales</taxon>
        <taxon>Hemiselmidaceae</taxon>
        <taxon>Hemiselmis</taxon>
    </lineage>
</organism>
<feature type="transmembrane region" description="Helical" evidence="1">
    <location>
        <begin position="47"/>
        <end position="68"/>
    </location>
</feature>
<dbReference type="AlphaFoldDB" id="A0A6U4UE85"/>
<evidence type="ECO:0000256" key="1">
    <source>
        <dbReference type="SAM" id="Phobius"/>
    </source>
</evidence>
<accession>A0A6U4UE85</accession>
<dbReference type="Pfam" id="PF02431">
    <property type="entry name" value="Chalcone"/>
    <property type="match status" value="1"/>
</dbReference>
<keyword evidence="1" id="KW-0472">Membrane</keyword>
<dbReference type="PANTHER" id="PTHR47698:SF2">
    <property type="entry name" value="FATTY-ACID-BINDING PROTEIN 3, CHLOROPLASTIC"/>
    <property type="match status" value="1"/>
</dbReference>
<dbReference type="InterPro" id="IPR036298">
    <property type="entry name" value="Chalcone_isomerase_sf"/>
</dbReference>
<dbReference type="SUPFAM" id="SSF54626">
    <property type="entry name" value="Chalcone isomerase"/>
    <property type="match status" value="1"/>
</dbReference>
<evidence type="ECO:0000259" key="2">
    <source>
        <dbReference type="Pfam" id="PF02431"/>
    </source>
</evidence>
<dbReference type="Gene3D" id="3.50.70.10">
    <property type="match status" value="1"/>
</dbReference>